<feature type="compositionally biased region" description="Basic and acidic residues" evidence="1">
    <location>
        <begin position="69"/>
        <end position="79"/>
    </location>
</feature>
<protein>
    <submittedName>
        <fullName evidence="2">Uncharacterized protein</fullName>
    </submittedName>
</protein>
<sequence>MNSDTVELAAFPKATAITSTIDNIDVSINNGLAFDPRRYENVTAKDEVVTAKDEVARDIMSNTTHRPKYRDTTDKKDKSSLCSDHLGTSARELAKDKCVKKPWKDRSVYDDLLALDRSTALPKIVLELDELWKLNQIYEKKVSGVEFKAHLLRCVVNRHWKLHLILKETFEEMLDACQLLIEGSKMMRAVASTRREFGGFRRKKKNQGKKNCGTRTSRNSLQDFRARKNFRKAG</sequence>
<name>A0A8H7GQR4_9ASCO</name>
<dbReference type="Proteomes" id="UP000649328">
    <property type="component" value="Unassembled WGS sequence"/>
</dbReference>
<feature type="region of interest" description="Disordered" evidence="1">
    <location>
        <begin position="61"/>
        <end position="80"/>
    </location>
</feature>
<evidence type="ECO:0000313" key="2">
    <source>
        <dbReference type="EMBL" id="KAF8000802.1"/>
    </source>
</evidence>
<comment type="caution">
    <text evidence="2">The sequence shown here is derived from an EMBL/GenBank/DDBJ whole genome shotgun (WGS) entry which is preliminary data.</text>
</comment>
<proteinExistence type="predicted"/>
<keyword evidence="3" id="KW-1185">Reference proteome</keyword>
<dbReference type="EMBL" id="JACBPP010000006">
    <property type="protein sequence ID" value="KAF8000802.1"/>
    <property type="molecule type" value="Genomic_DNA"/>
</dbReference>
<gene>
    <name evidence="2" type="ORF">HF325_004591</name>
</gene>
<dbReference type="OrthoDB" id="10653666at2759"/>
<accession>A0A8H7GQR4</accession>
<dbReference type="AlphaFoldDB" id="A0A8H7GQR4"/>
<reference evidence="2" key="1">
    <citation type="submission" date="2020-10" db="EMBL/GenBank/DDBJ databases">
        <title>The Whole-Genome Sequence of Metschnikowia persimmonesis, a Novel Endophytic Yeast Species Isolated from Medicinal Plant Diospyros kaki Thumb.</title>
        <authorList>
            <person name="Rahmat E."/>
            <person name="Kang Y."/>
        </authorList>
    </citation>
    <scope>NUCLEOTIDE SEQUENCE</scope>
    <source>
        <strain evidence="2">KIOM G15050</strain>
    </source>
</reference>
<evidence type="ECO:0000256" key="1">
    <source>
        <dbReference type="SAM" id="MobiDB-lite"/>
    </source>
</evidence>
<organism evidence="2 3">
    <name type="scientific">Metschnikowia pulcherrima</name>
    <dbReference type="NCBI Taxonomy" id="27326"/>
    <lineage>
        <taxon>Eukaryota</taxon>
        <taxon>Fungi</taxon>
        <taxon>Dikarya</taxon>
        <taxon>Ascomycota</taxon>
        <taxon>Saccharomycotina</taxon>
        <taxon>Pichiomycetes</taxon>
        <taxon>Metschnikowiaceae</taxon>
        <taxon>Metschnikowia</taxon>
    </lineage>
</organism>
<evidence type="ECO:0000313" key="3">
    <source>
        <dbReference type="Proteomes" id="UP000649328"/>
    </source>
</evidence>